<comment type="caution">
    <text evidence="1">The sequence shown here is derived from an EMBL/GenBank/DDBJ whole genome shotgun (WGS) entry which is preliminary data.</text>
</comment>
<dbReference type="STRING" id="169679.CSACC_40940"/>
<dbReference type="EMBL" id="LZYZ01000001">
    <property type="protein sequence ID" value="OOM16436.1"/>
    <property type="molecule type" value="Genomic_DNA"/>
</dbReference>
<evidence type="ECO:0008006" key="3">
    <source>
        <dbReference type="Google" id="ProtNLM"/>
    </source>
</evidence>
<name>A0A1S8NIY2_CLOSA</name>
<protein>
    <recommendedName>
        <fullName evidence="3">Flagellar hook-length control protein FliK</fullName>
    </recommendedName>
</protein>
<evidence type="ECO:0000313" key="2">
    <source>
        <dbReference type="Proteomes" id="UP000191154"/>
    </source>
</evidence>
<accession>A0A1S8NIY2</accession>
<gene>
    <name evidence="1" type="ORF">CLOSAC_07070</name>
</gene>
<dbReference type="AlphaFoldDB" id="A0A1S8NIY2"/>
<organism evidence="1 2">
    <name type="scientific">Clostridium saccharobutylicum</name>
    <dbReference type="NCBI Taxonomy" id="169679"/>
    <lineage>
        <taxon>Bacteria</taxon>
        <taxon>Bacillati</taxon>
        <taxon>Bacillota</taxon>
        <taxon>Clostridia</taxon>
        <taxon>Eubacteriales</taxon>
        <taxon>Clostridiaceae</taxon>
        <taxon>Clostridium</taxon>
    </lineage>
</organism>
<evidence type="ECO:0000313" key="1">
    <source>
        <dbReference type="EMBL" id="OOM16436.1"/>
    </source>
</evidence>
<proteinExistence type="predicted"/>
<sequence>MPGIWNVNSGYNINTKKVSSKLTFESGERFTGRIISKGDGKDVTIKLADGWQFIAELEGNVDLSDIKLVKFQVDGFEGGKLKLKLVNENTDDTVVEDENLKDLIQKEGLSKEDINVLKKMITHNISLTRENINEIKGLIKFNEKISVNPKEIDAFIEKYLQSKGISSDSGEGQAVKELLSKFLGEFKKLSSEDILAFVENNLDFSEENISSFNNLFKGDSSIEDLLKKINDSIKELDIPKNNSSINVENKIAEQLVNKPIENAKNAMDNINSALATKIYNENDLTNNKINILDVLKTLAANNDSTTESVQENKFDESQLSKSLIEKLNDKELVQSIKDTIGDSLSNKEILKTQAANLIESTNKIKVEELLSKSEGKEVKLTTNEFRQFIDLINKTEVDEISKKSLANEKSNIEPKPLTSTGPDKNIQVIKETDSKTQLNGLFEERLDSKELIKSEIKNKIEDVRDILKNLISQTESKQAGYEKVMNLIKSNINDIKVFNSISDEYYYLNFPVTLQNVEYPCQLIIKDNRKDGKKIDSTNAKMVVSVKTIKLGEVDGYLTMKENRIDVKLKCDDKFTYVLNNNKSKLVEGLSTLGLYVSVSVEPKDKPANIVNCRSFFNDITISAIDTKV</sequence>
<dbReference type="Proteomes" id="UP000191154">
    <property type="component" value="Unassembled WGS sequence"/>
</dbReference>
<reference evidence="1 2" key="1">
    <citation type="submission" date="2016-05" db="EMBL/GenBank/DDBJ databases">
        <title>Microbial solvent formation.</title>
        <authorList>
            <person name="Poehlein A."/>
            <person name="Montoya Solano J.D."/>
            <person name="Flitsch S."/>
            <person name="Krabben P."/>
            <person name="Duerre P."/>
            <person name="Daniel R."/>
        </authorList>
    </citation>
    <scope>NUCLEOTIDE SEQUENCE [LARGE SCALE GENOMIC DNA]</scope>
    <source>
        <strain evidence="1 2">L1-8</strain>
    </source>
</reference>
<dbReference type="RefSeq" id="WP_077864148.1">
    <property type="nucleotide sequence ID" value="NZ_LZYZ01000001.1"/>
</dbReference>